<evidence type="ECO:0000256" key="1">
    <source>
        <dbReference type="SAM" id="Phobius"/>
    </source>
</evidence>
<keyword evidence="1" id="KW-0472">Membrane</keyword>
<reference evidence="2 3" key="1">
    <citation type="submission" date="2021-01" db="EMBL/GenBank/DDBJ databases">
        <title>Genomic Encyclopedia of Type Strains, Phase IV (KMG-IV): sequencing the most valuable type-strain genomes for metagenomic binning, comparative biology and taxonomic classification.</title>
        <authorList>
            <person name="Goeker M."/>
        </authorList>
    </citation>
    <scope>NUCLEOTIDE SEQUENCE [LARGE SCALE GENOMIC DNA]</scope>
    <source>
        <strain evidence="2 3">DSM 105482</strain>
    </source>
</reference>
<dbReference type="RefSeq" id="WP_204538154.1">
    <property type="nucleotide sequence ID" value="NZ_JAFBFI010000002.1"/>
</dbReference>
<dbReference type="EMBL" id="JAFBFI010000002">
    <property type="protein sequence ID" value="MBM7691139.1"/>
    <property type="molecule type" value="Genomic_DNA"/>
</dbReference>
<comment type="caution">
    <text evidence="2">The sequence shown here is derived from an EMBL/GenBank/DDBJ whole genome shotgun (WGS) entry which is preliminary data.</text>
</comment>
<keyword evidence="3" id="KW-1185">Reference proteome</keyword>
<gene>
    <name evidence="2" type="ORF">JOC77_000544</name>
</gene>
<evidence type="ECO:0000313" key="3">
    <source>
        <dbReference type="Proteomes" id="UP000823486"/>
    </source>
</evidence>
<sequence>MLVLLGVILIFIGLISAISIFINGYKELKKEEKKTSKGLFIIVGLSEILSPSSLSGLAFFLSLVAILIGIVMITSH</sequence>
<evidence type="ECO:0000313" key="2">
    <source>
        <dbReference type="EMBL" id="MBM7691139.1"/>
    </source>
</evidence>
<keyword evidence="1" id="KW-1133">Transmembrane helix</keyword>
<protein>
    <submittedName>
        <fullName evidence="2">Membrane protein</fullName>
    </submittedName>
</protein>
<feature type="transmembrane region" description="Helical" evidence="1">
    <location>
        <begin position="54"/>
        <end position="73"/>
    </location>
</feature>
<organism evidence="2 3">
    <name type="scientific">Peribacillus deserti</name>
    <dbReference type="NCBI Taxonomy" id="673318"/>
    <lineage>
        <taxon>Bacteria</taxon>
        <taxon>Bacillati</taxon>
        <taxon>Bacillota</taxon>
        <taxon>Bacilli</taxon>
        <taxon>Bacillales</taxon>
        <taxon>Bacillaceae</taxon>
        <taxon>Peribacillus</taxon>
    </lineage>
</organism>
<keyword evidence="1" id="KW-0812">Transmembrane</keyword>
<proteinExistence type="predicted"/>
<accession>A0ABS2QEA3</accession>
<name>A0ABS2QEA3_9BACI</name>
<dbReference type="Proteomes" id="UP000823486">
    <property type="component" value="Unassembled WGS sequence"/>
</dbReference>